<dbReference type="EMBL" id="JAVFKM010000017">
    <property type="protein sequence ID" value="MEF3117179.1"/>
    <property type="molecule type" value="Genomic_DNA"/>
</dbReference>
<evidence type="ECO:0000313" key="1">
    <source>
        <dbReference type="EMBL" id="MEF3117179.1"/>
    </source>
</evidence>
<dbReference type="RefSeq" id="WP_331788674.1">
    <property type="nucleotide sequence ID" value="NZ_JAVFKM010000017.1"/>
</dbReference>
<comment type="caution">
    <text evidence="1">The sequence shown here is derived from an EMBL/GenBank/DDBJ whole genome shotgun (WGS) entry which is preliminary data.</text>
</comment>
<dbReference type="Proteomes" id="UP001348265">
    <property type="component" value="Unassembled WGS sequence"/>
</dbReference>
<keyword evidence="2" id="KW-1185">Reference proteome</keyword>
<gene>
    <name evidence="1" type="ORF">RB636_28805</name>
</gene>
<evidence type="ECO:0000313" key="2">
    <source>
        <dbReference type="Proteomes" id="UP001348265"/>
    </source>
</evidence>
<proteinExistence type="predicted"/>
<sequence>MRLINYRVLRDLVHEHQHLTETGSAAHGRRESRLADVAYTLGVYTGHRDPAAALREARRLLRAHDAEYRRAA</sequence>
<protein>
    <submittedName>
        <fullName evidence="1">DUF5133 domain-containing protein</fullName>
    </submittedName>
</protein>
<organism evidence="1 2">
    <name type="scientific">Streptomyces chrestomyceticus</name>
    <dbReference type="NCBI Taxonomy" id="68185"/>
    <lineage>
        <taxon>Bacteria</taxon>
        <taxon>Bacillati</taxon>
        <taxon>Actinomycetota</taxon>
        <taxon>Actinomycetes</taxon>
        <taxon>Kitasatosporales</taxon>
        <taxon>Streptomycetaceae</taxon>
        <taxon>Streptomyces</taxon>
    </lineage>
</organism>
<reference evidence="1 2" key="1">
    <citation type="submission" date="2023-08" db="EMBL/GenBank/DDBJ databases">
        <authorList>
            <person name="Sharma P."/>
            <person name="Verma V."/>
            <person name="Mohan M.K."/>
            <person name="Dubey A.K."/>
        </authorList>
    </citation>
    <scope>NUCLEOTIDE SEQUENCE [LARGE SCALE GENOMIC DNA]</scope>
    <source>
        <strain evidence="1 2">ADP4</strain>
    </source>
</reference>
<name>A0ABU7X089_9ACTN</name>
<dbReference type="Pfam" id="PF17196">
    <property type="entry name" value="DUF5133"/>
    <property type="match status" value="1"/>
</dbReference>
<accession>A0ABU7X089</accession>
<dbReference type="InterPro" id="IPR033457">
    <property type="entry name" value="DUF5133"/>
</dbReference>